<reference evidence="5" key="1">
    <citation type="submission" date="2018-11" db="EMBL/GenBank/DDBJ databases">
        <title>Proposal to divide the Flavobacteriaceae and reorganize its genera based on Amino Acid Identity values calculated from whole genome sequences.</title>
        <authorList>
            <person name="Nicholson A.C."/>
            <person name="Gulvik C.A."/>
            <person name="Whitney A.M."/>
            <person name="Humrighouse B.W."/>
            <person name="Bell M."/>
            <person name="Holmes B."/>
            <person name="Steigerwalt A."/>
            <person name="Villarma A."/>
            <person name="Sheth M."/>
            <person name="Batra D."/>
            <person name="Pryor J."/>
            <person name="Bernardet J.-F."/>
            <person name="Hugo C."/>
            <person name="Kampfer P."/>
            <person name="Newman J."/>
            <person name="Mcquiston J.R."/>
        </authorList>
    </citation>
    <scope>NUCLEOTIDE SEQUENCE [LARGE SCALE GENOMIC DNA]</scope>
    <source>
        <strain evidence="5">H3056</strain>
    </source>
</reference>
<keyword evidence="1" id="KW-0732">Signal</keyword>
<evidence type="ECO:0000313" key="4">
    <source>
        <dbReference type="EMBL" id="ROI09305.1"/>
    </source>
</evidence>
<sequence length="628" mass="70495">MNKFYLLFCAFFSVFSSAQDYAAASIPQNLLQNANAVIRENSEDYVLKSVNEMTIKKSRAVTILSAAGEAFSTITIPYNPTTKISNIKVEMFDENGKLSKTYSKKDFSDYTNNPSAGLYTDDRILVLRTVSSKYPFTLKTSYETNTSNTIYLSNFTPVSTYHLAVEKSNFSVTNLSGIAIRTKINDKALAKVSERKEGNVWKYSYQNIVALAPEDLSPSLDYLLPGVEFSPEKFTLEGKQGNLSDWNSFGKWYFNDLITPVSQITPEIKAEVAALNLSGTTSEKVKTLYQYMQNKTRYVLISMGIGGWQPMPAAEVGKKGYGDCKALTNYMRTLLTAAGIPSYYSVIYSDDSVISFDKDFPKLSGNHVILMVPTEKDAIWLENTSQSVAYNHLNYSSYNRNVLAVDENGIKIIDTPVYKPEQSKELMVAKVQLAEDGSITSAANFQFTGGQYDTNLSLLSLKSDEVKEAMKSRHFNLQIDQVAVQNLTNNRDDAKISYDLNLNAKSFAKKLGDDLFFPAMPFYPTVSFTTNTERVLPFETAFPFQDDYEIEFSAPAGYKFADLPPASDFSTEFGSYSLSYKMAGEKLLVRRILTIKKGIYPKEKFKDYVDFRKKTATKDNTKILISKV</sequence>
<dbReference type="Gene3D" id="2.60.120.1130">
    <property type="match status" value="1"/>
</dbReference>
<evidence type="ECO:0000259" key="2">
    <source>
        <dbReference type="Pfam" id="PF01841"/>
    </source>
</evidence>
<feature type="chain" id="PRO_5018066388" evidence="1">
    <location>
        <begin position="19"/>
        <end position="628"/>
    </location>
</feature>
<name>A0A3N0WWF5_9FLAO</name>
<accession>A0A3N0WWF5</accession>
<dbReference type="EMBL" id="RJUG01000003">
    <property type="protein sequence ID" value="ROI09305.1"/>
    <property type="molecule type" value="Genomic_DNA"/>
</dbReference>
<comment type="caution">
    <text evidence="4">The sequence shown here is derived from an EMBL/GenBank/DDBJ whole genome shotgun (WGS) entry which is preliminary data.</text>
</comment>
<dbReference type="Pfam" id="PF12969">
    <property type="entry name" value="DUF3857"/>
    <property type="match status" value="1"/>
</dbReference>
<dbReference type="SUPFAM" id="SSF54001">
    <property type="entry name" value="Cysteine proteinases"/>
    <property type="match status" value="1"/>
</dbReference>
<organism evidence="4 5">
    <name type="scientific">Kaistella daneshvariae</name>
    <dbReference type="NCBI Taxonomy" id="2487074"/>
    <lineage>
        <taxon>Bacteria</taxon>
        <taxon>Pseudomonadati</taxon>
        <taxon>Bacteroidota</taxon>
        <taxon>Flavobacteriia</taxon>
        <taxon>Flavobacteriales</taxon>
        <taxon>Weeksellaceae</taxon>
        <taxon>Chryseobacterium group</taxon>
        <taxon>Kaistella</taxon>
    </lineage>
</organism>
<evidence type="ECO:0000259" key="3">
    <source>
        <dbReference type="Pfam" id="PF12969"/>
    </source>
</evidence>
<protein>
    <submittedName>
        <fullName evidence="4">DUF3857 domain-containing protein</fullName>
    </submittedName>
</protein>
<reference evidence="5" key="2">
    <citation type="submission" date="2018-11" db="EMBL/GenBank/DDBJ databases">
        <title>Proposal to divide the Flavobacteriaceae and reorganize its genera based on Amino Acid Identity values calculated from whole genome sequences.</title>
        <authorList>
            <person name="Nicholson A.C."/>
            <person name="Gulvik C.A."/>
            <person name="Whitney A.M."/>
            <person name="Humrighouse B.W."/>
            <person name="Bell M."/>
            <person name="Holmens B."/>
            <person name="Steigerwalt A."/>
            <person name="Villarma A."/>
            <person name="Sheth M."/>
            <person name="Batra D."/>
            <person name="Pryor J."/>
            <person name="Bernardet J.-F."/>
            <person name="Hugo C."/>
            <person name="Kampfer P."/>
            <person name="Newman J."/>
            <person name="Mcquiston J.R."/>
        </authorList>
    </citation>
    <scope>NUCLEOTIDE SEQUENCE [LARGE SCALE GENOMIC DNA]</scope>
    <source>
        <strain evidence="5">H3056</strain>
    </source>
</reference>
<dbReference type="InterPro" id="IPR024618">
    <property type="entry name" value="DUF3857"/>
</dbReference>
<feature type="domain" description="DUF3857" evidence="3">
    <location>
        <begin position="53"/>
        <end position="209"/>
    </location>
</feature>
<evidence type="ECO:0000313" key="5">
    <source>
        <dbReference type="Proteomes" id="UP000270224"/>
    </source>
</evidence>
<dbReference type="InterPro" id="IPR002931">
    <property type="entry name" value="Transglutaminase-like"/>
</dbReference>
<dbReference type="RefSeq" id="WP_123265883.1">
    <property type="nucleotide sequence ID" value="NZ_RJUG01000003.1"/>
</dbReference>
<dbReference type="Proteomes" id="UP000270224">
    <property type="component" value="Unassembled WGS sequence"/>
</dbReference>
<gene>
    <name evidence="4" type="ORF">EGI11_07835</name>
</gene>
<dbReference type="Pfam" id="PF01841">
    <property type="entry name" value="Transglut_core"/>
    <property type="match status" value="1"/>
</dbReference>
<feature type="signal peptide" evidence="1">
    <location>
        <begin position="1"/>
        <end position="18"/>
    </location>
</feature>
<dbReference type="OrthoDB" id="8595007at2"/>
<proteinExistence type="predicted"/>
<dbReference type="AlphaFoldDB" id="A0A3N0WWF5"/>
<feature type="domain" description="Transglutaminase-like" evidence="2">
    <location>
        <begin position="280"/>
        <end position="352"/>
    </location>
</feature>
<evidence type="ECO:0000256" key="1">
    <source>
        <dbReference type="SAM" id="SignalP"/>
    </source>
</evidence>
<dbReference type="InterPro" id="IPR038765">
    <property type="entry name" value="Papain-like_cys_pep_sf"/>
</dbReference>
<dbReference type="Gene3D" id="2.60.40.3140">
    <property type="match status" value="1"/>
</dbReference>
<dbReference type="Gene3D" id="3.10.620.30">
    <property type="match status" value="1"/>
</dbReference>